<evidence type="ECO:0000259" key="12">
    <source>
        <dbReference type="PROSITE" id="PS52019"/>
    </source>
</evidence>
<dbReference type="PROSITE" id="PS52019">
    <property type="entry name" value="PKS_MFAS_DH"/>
    <property type="match status" value="1"/>
</dbReference>
<dbReference type="GO" id="GO:0004315">
    <property type="term" value="F:3-oxoacyl-[acyl-carrier-protein] synthase activity"/>
    <property type="evidence" value="ECO:0007669"/>
    <property type="project" value="InterPro"/>
</dbReference>
<dbReference type="Gene3D" id="3.30.70.3290">
    <property type="match status" value="2"/>
</dbReference>
<dbReference type="SUPFAM" id="SSF55048">
    <property type="entry name" value="Probable ACP-binding domain of malonyl-CoA ACP transacylase"/>
    <property type="match status" value="2"/>
</dbReference>
<dbReference type="Pfam" id="PF21089">
    <property type="entry name" value="PKS_DH_N"/>
    <property type="match status" value="1"/>
</dbReference>
<dbReference type="InterPro" id="IPR013968">
    <property type="entry name" value="PKS_KR"/>
</dbReference>
<evidence type="ECO:0000256" key="3">
    <source>
        <dbReference type="ARBA" id="ARBA00022553"/>
    </source>
</evidence>
<evidence type="ECO:0000256" key="9">
    <source>
        <dbReference type="SAM" id="MobiDB-lite"/>
    </source>
</evidence>
<dbReference type="GO" id="GO:0031177">
    <property type="term" value="F:phosphopantetheine binding"/>
    <property type="evidence" value="ECO:0007669"/>
    <property type="project" value="InterPro"/>
</dbReference>
<feature type="region of interest" description="Disordered" evidence="9">
    <location>
        <begin position="2517"/>
        <end position="2569"/>
    </location>
</feature>
<dbReference type="Pfam" id="PF08659">
    <property type="entry name" value="KR"/>
    <property type="match status" value="1"/>
</dbReference>
<dbReference type="GO" id="GO:0006633">
    <property type="term" value="P:fatty acid biosynthetic process"/>
    <property type="evidence" value="ECO:0007669"/>
    <property type="project" value="InterPro"/>
</dbReference>
<dbReference type="InterPro" id="IPR057326">
    <property type="entry name" value="KR_dom"/>
</dbReference>
<dbReference type="Pfam" id="PF14765">
    <property type="entry name" value="PS-DH"/>
    <property type="match status" value="1"/>
</dbReference>
<dbReference type="PROSITE" id="PS52004">
    <property type="entry name" value="KS3_2"/>
    <property type="match status" value="2"/>
</dbReference>
<dbReference type="SUPFAM" id="SSF52151">
    <property type="entry name" value="FabD/lysophospholipase-like"/>
    <property type="match status" value="2"/>
</dbReference>
<evidence type="ECO:0000256" key="4">
    <source>
        <dbReference type="ARBA" id="ARBA00022679"/>
    </source>
</evidence>
<proteinExistence type="predicted"/>
<dbReference type="InterPro" id="IPR036736">
    <property type="entry name" value="ACP-like_sf"/>
</dbReference>
<evidence type="ECO:0000313" key="14">
    <source>
        <dbReference type="Proteomes" id="UP000588098"/>
    </source>
</evidence>
<dbReference type="InterPro" id="IPR036291">
    <property type="entry name" value="NAD(P)-bd_dom_sf"/>
</dbReference>
<dbReference type="SMART" id="SM00823">
    <property type="entry name" value="PKS_PP"/>
    <property type="match status" value="2"/>
</dbReference>
<dbReference type="PANTHER" id="PTHR43775:SF51">
    <property type="entry name" value="INACTIVE PHENOLPHTHIOCEROL SYNTHESIS POLYKETIDE SYNTHASE TYPE I PKS1-RELATED"/>
    <property type="match status" value="1"/>
</dbReference>
<dbReference type="SMART" id="SM00825">
    <property type="entry name" value="PKS_KS"/>
    <property type="match status" value="2"/>
</dbReference>
<dbReference type="InterPro" id="IPR049900">
    <property type="entry name" value="PKS_mFAS_DH"/>
</dbReference>
<feature type="compositionally biased region" description="Basic and acidic residues" evidence="9">
    <location>
        <begin position="2331"/>
        <end position="2350"/>
    </location>
</feature>
<dbReference type="SMART" id="SM00827">
    <property type="entry name" value="PKS_AT"/>
    <property type="match status" value="2"/>
</dbReference>
<keyword evidence="14" id="KW-1185">Reference proteome</keyword>
<dbReference type="InterPro" id="IPR016035">
    <property type="entry name" value="Acyl_Trfase/lysoPLipase"/>
</dbReference>
<feature type="domain" description="Carrier" evidence="10">
    <location>
        <begin position="935"/>
        <end position="1012"/>
    </location>
</feature>
<dbReference type="PRINTS" id="PR01483">
    <property type="entry name" value="FASYNTHASE"/>
</dbReference>
<dbReference type="InterPro" id="IPR042104">
    <property type="entry name" value="PKS_dehydratase_sf"/>
</dbReference>
<keyword evidence="4 13" id="KW-0808">Transferase</keyword>
<dbReference type="SUPFAM" id="SSF47336">
    <property type="entry name" value="ACP-like"/>
    <property type="match status" value="2"/>
</dbReference>
<feature type="region of interest" description="Disordered" evidence="9">
    <location>
        <begin position="1496"/>
        <end position="1540"/>
    </location>
</feature>
<dbReference type="InterPro" id="IPR016039">
    <property type="entry name" value="Thiolase-like"/>
</dbReference>
<evidence type="ECO:0000256" key="6">
    <source>
        <dbReference type="ARBA" id="ARBA00023268"/>
    </source>
</evidence>
<dbReference type="Pfam" id="PF00109">
    <property type="entry name" value="ketoacyl-synt"/>
    <property type="match status" value="2"/>
</dbReference>
<dbReference type="InterPro" id="IPR032821">
    <property type="entry name" value="PKS_assoc"/>
</dbReference>
<organism evidence="13 14">
    <name type="scientific">Streptomyces zagrosensis</name>
    <dbReference type="NCBI Taxonomy" id="1042984"/>
    <lineage>
        <taxon>Bacteria</taxon>
        <taxon>Bacillati</taxon>
        <taxon>Actinomycetota</taxon>
        <taxon>Actinomycetes</taxon>
        <taxon>Kitasatosporales</taxon>
        <taxon>Streptomycetaceae</taxon>
        <taxon>Streptomyces</taxon>
    </lineage>
</organism>
<feature type="region of interest" description="Disordered" evidence="9">
    <location>
        <begin position="1014"/>
        <end position="1055"/>
    </location>
</feature>
<dbReference type="CDD" id="cd00833">
    <property type="entry name" value="PKS"/>
    <property type="match status" value="2"/>
</dbReference>
<evidence type="ECO:0000259" key="10">
    <source>
        <dbReference type="PROSITE" id="PS50075"/>
    </source>
</evidence>
<dbReference type="SUPFAM" id="SSF51735">
    <property type="entry name" value="NAD(P)-binding Rossmann-fold domains"/>
    <property type="match status" value="2"/>
</dbReference>
<dbReference type="InterPro" id="IPR020806">
    <property type="entry name" value="PKS_PP-bd"/>
</dbReference>
<dbReference type="GO" id="GO:0005835">
    <property type="term" value="C:fatty acid synthase complex"/>
    <property type="evidence" value="ECO:0007669"/>
    <property type="project" value="InterPro"/>
</dbReference>
<evidence type="ECO:0000256" key="7">
    <source>
        <dbReference type="ARBA" id="ARBA00023315"/>
    </source>
</evidence>
<dbReference type="CDD" id="cd08956">
    <property type="entry name" value="KR_3_FAS_SDR_x"/>
    <property type="match status" value="1"/>
</dbReference>
<evidence type="ECO:0000259" key="11">
    <source>
        <dbReference type="PROSITE" id="PS52004"/>
    </source>
</evidence>
<feature type="domain" description="Carrier" evidence="10">
    <location>
        <begin position="2891"/>
        <end position="2966"/>
    </location>
</feature>
<feature type="region of interest" description="C-terminal hotdog fold" evidence="8">
    <location>
        <begin position="2143"/>
        <end position="2283"/>
    </location>
</feature>
<evidence type="ECO:0000256" key="5">
    <source>
        <dbReference type="ARBA" id="ARBA00023194"/>
    </source>
</evidence>
<dbReference type="PROSITE" id="PS00606">
    <property type="entry name" value="KS3_1"/>
    <property type="match status" value="1"/>
</dbReference>
<dbReference type="InterPro" id="IPR050091">
    <property type="entry name" value="PKS_NRPS_Biosynth_Enz"/>
</dbReference>
<dbReference type="Pfam" id="PF00698">
    <property type="entry name" value="Acyl_transf_1"/>
    <property type="match status" value="2"/>
</dbReference>
<feature type="active site" description="Proton acceptor; for dehydratase activity" evidence="8">
    <location>
        <position position="2033"/>
    </location>
</feature>
<dbReference type="InterPro" id="IPR049552">
    <property type="entry name" value="PKS_DH_N"/>
</dbReference>
<comment type="pathway">
    <text evidence="1">Antibiotic biosynthesis.</text>
</comment>
<dbReference type="InterPro" id="IPR018201">
    <property type="entry name" value="Ketoacyl_synth_AS"/>
</dbReference>
<feature type="region of interest" description="N-terminal hotdog fold" evidence="8">
    <location>
        <begin position="2001"/>
        <end position="2127"/>
    </location>
</feature>
<feature type="compositionally biased region" description="Polar residues" evidence="9">
    <location>
        <begin position="1034"/>
        <end position="1051"/>
    </location>
</feature>
<keyword evidence="3" id="KW-0597">Phosphoprotein</keyword>
<dbReference type="InterPro" id="IPR049551">
    <property type="entry name" value="PKS_DH_C"/>
</dbReference>
<gene>
    <name evidence="13" type="ORF">FHS42_004082</name>
</gene>
<dbReference type="GO" id="GO:0033068">
    <property type="term" value="P:macrolide biosynthetic process"/>
    <property type="evidence" value="ECO:0007669"/>
    <property type="project" value="UniProtKB-ARBA"/>
</dbReference>
<dbReference type="RefSeq" id="WP_312866951.1">
    <property type="nucleotide sequence ID" value="NZ_JACHJL010000010.1"/>
</dbReference>
<feature type="region of interest" description="Disordered" evidence="9">
    <location>
        <begin position="2315"/>
        <end position="2375"/>
    </location>
</feature>
<dbReference type="Pfam" id="PF16197">
    <property type="entry name" value="KAsynt_C_assoc"/>
    <property type="match status" value="1"/>
</dbReference>
<dbReference type="GO" id="GO:0004312">
    <property type="term" value="F:fatty acid synthase activity"/>
    <property type="evidence" value="ECO:0007669"/>
    <property type="project" value="InterPro"/>
</dbReference>
<dbReference type="FunFam" id="3.40.47.10:FF:000019">
    <property type="entry name" value="Polyketide synthase type I"/>
    <property type="match status" value="2"/>
</dbReference>
<dbReference type="SMART" id="SM00822">
    <property type="entry name" value="PKS_KR"/>
    <property type="match status" value="1"/>
</dbReference>
<feature type="domain" description="PKS/mFAS DH" evidence="12">
    <location>
        <begin position="2001"/>
        <end position="2283"/>
    </location>
</feature>
<dbReference type="Proteomes" id="UP000588098">
    <property type="component" value="Unassembled WGS sequence"/>
</dbReference>
<protein>
    <submittedName>
        <fullName evidence="13">Acyl transferase domain-containing protein</fullName>
    </submittedName>
</protein>
<dbReference type="InterPro" id="IPR014030">
    <property type="entry name" value="Ketoacyl_synth_N"/>
</dbReference>
<accession>A0A7W9QC19</accession>
<keyword evidence="6" id="KW-0511">Multifunctional enzyme</keyword>
<feature type="active site" description="Proton donor; for dehydratase activity" evidence="8">
    <location>
        <position position="2204"/>
    </location>
</feature>
<reference evidence="13 14" key="1">
    <citation type="submission" date="2020-08" db="EMBL/GenBank/DDBJ databases">
        <title>Genomic Encyclopedia of Type Strains, Phase III (KMG-III): the genomes of soil and plant-associated and newly described type strains.</title>
        <authorList>
            <person name="Whitman W."/>
        </authorList>
    </citation>
    <scope>NUCLEOTIDE SEQUENCE [LARGE SCALE GENOMIC DNA]</scope>
    <source>
        <strain evidence="13 14">CECT 8305</strain>
    </source>
</reference>
<dbReference type="FunFam" id="1.10.1200.10:FF:000007">
    <property type="entry name" value="Probable polyketide synthase pks17"/>
    <property type="match status" value="1"/>
</dbReference>
<dbReference type="InterPro" id="IPR001227">
    <property type="entry name" value="Ac_transferase_dom_sf"/>
</dbReference>
<dbReference type="Gene3D" id="3.40.366.10">
    <property type="entry name" value="Malonyl-Coenzyme A Acyl Carrier Protein, domain 2"/>
    <property type="match status" value="2"/>
</dbReference>
<evidence type="ECO:0000256" key="1">
    <source>
        <dbReference type="ARBA" id="ARBA00004792"/>
    </source>
</evidence>
<dbReference type="Pfam" id="PF02801">
    <property type="entry name" value="Ketoacyl-synt_C"/>
    <property type="match status" value="2"/>
</dbReference>
<dbReference type="InterPro" id="IPR055123">
    <property type="entry name" value="SpnB-like_Rossmann"/>
</dbReference>
<dbReference type="Pfam" id="PF22953">
    <property type="entry name" value="SpnB_Rossmann"/>
    <property type="match status" value="1"/>
</dbReference>
<evidence type="ECO:0000313" key="13">
    <source>
        <dbReference type="EMBL" id="MBB5937003.1"/>
    </source>
</evidence>
<feature type="domain" description="Ketosynthase family 3 (KS3)" evidence="11">
    <location>
        <begin position="1072"/>
        <end position="1497"/>
    </location>
</feature>
<keyword evidence="7" id="KW-0012">Acyltransferase</keyword>
<evidence type="ECO:0000256" key="8">
    <source>
        <dbReference type="PROSITE-ProRule" id="PRU01363"/>
    </source>
</evidence>
<dbReference type="InterPro" id="IPR016036">
    <property type="entry name" value="Malonyl_transacylase_ACP-bd"/>
</dbReference>
<dbReference type="InterPro" id="IPR003965">
    <property type="entry name" value="Fatty_acid_synthase"/>
</dbReference>
<dbReference type="InterPro" id="IPR020807">
    <property type="entry name" value="PKS_DH"/>
</dbReference>
<dbReference type="EMBL" id="JACHJL010000010">
    <property type="protein sequence ID" value="MBB5937003.1"/>
    <property type="molecule type" value="Genomic_DNA"/>
</dbReference>
<dbReference type="SMART" id="SM01294">
    <property type="entry name" value="PKS_PP_betabranch"/>
    <property type="match status" value="2"/>
</dbReference>
<dbReference type="Gene3D" id="1.10.1200.10">
    <property type="entry name" value="ACP-like"/>
    <property type="match status" value="2"/>
</dbReference>
<dbReference type="FunFam" id="3.40.366.10:FF:000002">
    <property type="entry name" value="Probable polyketide synthase 2"/>
    <property type="match status" value="2"/>
</dbReference>
<dbReference type="InterPro" id="IPR020841">
    <property type="entry name" value="PKS_Beta-ketoAc_synthase_dom"/>
</dbReference>
<dbReference type="Gene3D" id="3.40.50.720">
    <property type="entry name" value="NAD(P)-binding Rossmann-like Domain"/>
    <property type="match status" value="1"/>
</dbReference>
<dbReference type="Pfam" id="PF00550">
    <property type="entry name" value="PP-binding"/>
    <property type="match status" value="2"/>
</dbReference>
<feature type="compositionally biased region" description="Pro residues" evidence="9">
    <location>
        <begin position="1528"/>
        <end position="1537"/>
    </location>
</feature>
<dbReference type="InterPro" id="IPR014043">
    <property type="entry name" value="Acyl_transferase_dom"/>
</dbReference>
<dbReference type="SMART" id="SM00826">
    <property type="entry name" value="PKS_DH"/>
    <property type="match status" value="1"/>
</dbReference>
<dbReference type="InterPro" id="IPR009081">
    <property type="entry name" value="PP-bd_ACP"/>
</dbReference>
<feature type="compositionally biased region" description="Gly residues" evidence="9">
    <location>
        <begin position="2543"/>
        <end position="2561"/>
    </location>
</feature>
<feature type="region of interest" description="Disordered" evidence="9">
    <location>
        <begin position="2097"/>
        <end position="2127"/>
    </location>
</feature>
<dbReference type="PROSITE" id="PS50075">
    <property type="entry name" value="CARRIER"/>
    <property type="match status" value="2"/>
</dbReference>
<feature type="domain" description="Ketosynthase family 3 (KS3)" evidence="11">
    <location>
        <begin position="11"/>
        <end position="432"/>
    </location>
</feature>
<keyword evidence="2" id="KW-0596">Phosphopantetheine</keyword>
<dbReference type="SUPFAM" id="SSF53901">
    <property type="entry name" value="Thiolase-like"/>
    <property type="match status" value="2"/>
</dbReference>
<dbReference type="Gene3D" id="3.10.129.110">
    <property type="entry name" value="Polyketide synthase dehydratase"/>
    <property type="match status" value="1"/>
</dbReference>
<evidence type="ECO:0000256" key="2">
    <source>
        <dbReference type="ARBA" id="ARBA00022450"/>
    </source>
</evidence>
<dbReference type="InterPro" id="IPR006162">
    <property type="entry name" value="Ppantetheine_attach_site"/>
</dbReference>
<dbReference type="Pfam" id="PF22621">
    <property type="entry name" value="CurL-like_PKS_C"/>
    <property type="match status" value="1"/>
</dbReference>
<comment type="caution">
    <text evidence="13">The sequence shown here is derived from an EMBL/GenBank/DDBJ whole genome shotgun (WGS) entry which is preliminary data.</text>
</comment>
<dbReference type="PANTHER" id="PTHR43775">
    <property type="entry name" value="FATTY ACID SYNTHASE"/>
    <property type="match status" value="1"/>
</dbReference>
<dbReference type="InterPro" id="IPR014031">
    <property type="entry name" value="Ketoacyl_synth_C"/>
</dbReference>
<keyword evidence="5" id="KW-0045">Antibiotic biosynthesis</keyword>
<sequence>MTGGSTGGSQEEWVAVVGLACRLPGAPGPSAFWQLLRDGEHAIGQPSAERGRAGSFSAASGEQTGPIAGYLDRVDAFDPAFFGISPREAVAMDPQQRLMLELAWEALEDAGIVAASLRDSQTGVYVGAMWGDYATVLHRGDPASVSRHSMTGTHRSLLANRVSYLLGLRGPSLTLDAGQSSSLVAAHLACASLSTGESDLALIGGVNLILTSDSTLTSERLGALSPDGRCYVFDARANGYVRGEGGGVAVLKPLGRAFADGNRIYGVVRGSAVNNDGASTGLTVPSQAAQEQVLRRAYARAGLAPADAQYVELHGTGTPVGDPIEAAALGAALGAGRPSHSPLLVGSAKTNVGHLEGSAGIVGLLKTLLSLHHRQLPPSLNFQTPHPGIPLTELGIAVQRDLTPWPHQDRPLVAGVSAFGMGGTNCHVVVSEAPHAPARGAIPPPIVTRTAPVGDGKPALAAEPVCLPWVLSGRGHRALRAQAECLAERVAREPAPRARDVGWSLAAGRTALEHRAVVIADHPAAFTSALGALARGEPAPELIEPPAYGTGPAGRRVIFVFPGQGSQWAGMAIELWDHAPAFAQRMAECAEALAEFVDWDLEEVLRQAPSAPSLARVDVVQPALFAVMVSLAALWQAHGVVPSAVIGASQGETAAACVAGALSLRDAARVVSIRSQLIGALTGHGAMASLAQSADQATERIAAWDGRLFLATVNGPASVVVSGEADAVENLLAQCADEGIRARRIPVDYASHSAQVEQIKDQLPKALAGITPCTATIPFYSTVTAGPLDGTELGPDYWYQNVRQTVRFAQMVGTVLDAGDAVFIELSPHPVLVHGIEQSAEARGAEHTVAVSSLRRGQSGPCRFLTSLAEAYVHGVAVDWTVPFHGTDATRTDLPTYAFQRQRYWPGQHSSALFDEPDRDEGPLRAGLASADAEERRRSVAELLRAHVAQVLAYEPEDGDARRTFKDLGFDSLGAVDLRNRLGRATGLRLPSSLLFDYPTIAELERHLTTALDEGARGEPLPSVVPRPRAALTTGATSDTKTAGNTASNTDTAHHTVSADITDTAGTADTDGDEIAIVGMACRYPGDVFSPDDLWRLVADGKDVISGFPSGRGWDEALYDPDPERTGKSYARQGGFLHDAGAFDAGFFGISPREALAMDPQQRLLLETAWEAAERTGIDPNSLYGSATGVFIGGTGLDYGPRMHDAPEGIEGHLLTGGHTSVLSGRIAYHLGLTGPAITVDTACSSSLVALHIAVRSLRQGETELALAGGVTVMATPGMFLEFSRQRGLSPDGRCKPFGAGADGTGWAEGAGLLMLERVRDAHRNGHRVLALVRGTAVNQDGASNGLTAPNGPSQQRVIHQALADARLTAGDIDAVEAHGTGTALGDPIEAEAVLATYGRNRRGAEPVFLGSLKSNVGHTQSAAGVGGIIKMVQAMRHGVLPKTLHAREPSPHVNWDTGAVALLTEARQWPRTGRPRRAVVSSFGISGTNAHVVIEEPPAAPGPHARRAASYGAQPTDPATSSEPAQPAVPPLPSGPVPWLVSARSDGALRQQAARLREFLTDRPNASPADIGYSLVTTRTGYEQRAIITGADRADFHAGLDALAQGRTSPNVAREAASRPGATAFLFTGQGAQRVGMGRELYASYPVFAQALDAVCAALDPHLERPLREVIFTSEHTSRATDEEVAGPVEDAALHQTTYTQPALFAFEVALFRLLEHHGLRPGALAGHSIGELAAAHAAGVLPLADAAVLVAARGRLMQAAPAGGAVIAIEAGEAEVLRSLAEYADRLSIAAVNGPASVVISGDADAAAAVAGTWRERGRKTHRLRVSRAFHSRHMDPVLDQFRAVAATLDYRAPTCPLVSTVTGRLVTAAEVASPDYWVRQIRGTVRFLDAVRLLEERGTTIFVEVGPDAILTAMATDSFTGSAATAIALLRAGRPEPETLVMGLARAHARGASVDWATFFPGAHRVELPTYAFQRAHYWLAPPPRTDARGLGLETANHLLLSTAVPLAHRDEWLLTGRLSLTSHPWLADHTIGDRVIVPATALLELAHAAAQHSGAGQVADLTLETPLPLPPLGAVQVQVTVGAPDASGHRALSIHARPERPDEEAGPWTRHASGALGQTPGGASADAQEVLAPWPPAGAVPEPVDDIYARLADLGYGYGPTFRNLVAHWRHGQDRYIEVRLPTGHDESAARCAVHPALLDAVLHPLVAAATRLDEPDAIRLPFAWTGAAVYASGTTELRAHLRPTGPDSVALTVADTTGALVASVRSLTLRPTRTVQLAPTGRDHAGPLYTVGWEPLRLPETGGPPLVEAVGAMPDGDLPDGAASHGTERGEAIDRAPREGPHEDAGGGTERNAGAGVDAPGVSRGAEASATETAADALDAVVGAEAILVRVRHSVAAADPVTVAHRTAGHALRLVRRFLSDDRFTRSHLVVATAGAVATRPGEDVTALGAAPVWGLVRSVQSEHPGRITLVDLEPASGDELLPAAVASGEPQLAVRDGQLFVPRVVRSDTWTGAALPPAPPSRGIAMSAGTATRSRGGDGNGGGDGGSGGNGGDLPGGEMPANGMGSVVGASATCGSVAGGTGPVGGSPLGRSASAALDPEGTVLITGGTGGLGSLVARHLVTAHGVRHLMLASRRGHDAPGARELTAELVGLGARVTIVAVDVAEPDALAALLASVPAEHPLTAVVHTAGVVDDGTLTALTQERLAAVLRPKVDAAWNLHRLTEGSGLAAFVLFSSLSGITGAAGQANYAAGNTFLDALAAYRAARGLPATSLAWGLWDVPQGMGGALTEASLTRWARSGVTPLTAERGLALFDAALAAPHALLVPAMFNLARFRARAEDAPALLRGLVGAPVRRVAAQRVDTGAHTAESWMRQLAALPEDQRQSAVGDLVREVVAAVLGHTDSVAVDPDRSFKEIGFDSLAGVELRNRLHITTGVRLAPTATFEHPTPAALAAHLGQALAADEDASKGSVAAQLARLRPAVEAAASDLAGYEQITDQLRTLLSAAHAVGMDAAAAEAGSEPVTDEELFALFDHRD</sequence>
<dbReference type="PROSITE" id="PS00012">
    <property type="entry name" value="PHOSPHOPANTETHEINE"/>
    <property type="match status" value="2"/>
</dbReference>
<name>A0A7W9QC19_9ACTN</name>
<dbReference type="Gene3D" id="3.40.47.10">
    <property type="match status" value="2"/>
</dbReference>